<evidence type="ECO:0000256" key="4">
    <source>
        <dbReference type="ARBA" id="ARBA00022840"/>
    </source>
</evidence>
<comment type="caution">
    <text evidence="7">The sequence shown here is derived from an EMBL/GenBank/DDBJ whole genome shotgun (WGS) entry which is preliminary data.</text>
</comment>
<dbReference type="AlphaFoldDB" id="A0A956RN96"/>
<dbReference type="Gene3D" id="1.10.510.10">
    <property type="entry name" value="Transferase(Phosphotransferase) domain 1"/>
    <property type="match status" value="1"/>
</dbReference>
<dbReference type="InterPro" id="IPR000719">
    <property type="entry name" value="Prot_kinase_dom"/>
</dbReference>
<dbReference type="GO" id="GO:0004674">
    <property type="term" value="F:protein serine/threonine kinase activity"/>
    <property type="evidence" value="ECO:0007669"/>
    <property type="project" value="TreeGrafter"/>
</dbReference>
<protein>
    <submittedName>
        <fullName evidence="7">Protein kinase</fullName>
    </submittedName>
</protein>
<evidence type="ECO:0000313" key="7">
    <source>
        <dbReference type="EMBL" id="MCA9726853.1"/>
    </source>
</evidence>
<dbReference type="InterPro" id="IPR027417">
    <property type="entry name" value="P-loop_NTPase"/>
</dbReference>
<keyword evidence="3 7" id="KW-0418">Kinase</keyword>
<dbReference type="PANTHER" id="PTHR43289">
    <property type="entry name" value="MITOGEN-ACTIVATED PROTEIN KINASE KINASE KINASE 20-RELATED"/>
    <property type="match status" value="1"/>
</dbReference>
<keyword evidence="4 5" id="KW-0067">ATP-binding</keyword>
<dbReference type="SUPFAM" id="SSF52540">
    <property type="entry name" value="P-loop containing nucleoside triphosphate hydrolases"/>
    <property type="match status" value="1"/>
</dbReference>
<sequence length="535" mass="56975">MVSRDRWNEIESLFDAALEIDRDERTAWLERAAVDPELRREVAQMLQAHERAAGILEHDISLVGTSRSTGPDLAVGSTEPEEVARAAAAESSQDVVPGMIGPYRVERELGRGGMGIVYLARDERLGRPVALKLLAGHLGNDAGARARFQAEARAASALDHPNICTIYDVGRSADGRDYLAMAYYDGETLAARLTRGRTTPDEIVRILLGVAHGLAAAHARGVVHRDIKPSNIMLGSGGETKILDFGVAKLESAADLTQPGVPVGTVAYMSPELARGEKAGAPADLWALGIVMYESLAGTRPFTGEHLPGVLRAIAESPLPPLTDPTIPGDLIALVSDLLRKDPDNRIDAPTLIARFHRLLGTDSTAGYGLAAVPPAIDIRGVGGTHGAALPSDLAAGPSVSRVGLLPRSLQLPETLTRFFGRERELEAARTILHAARLLTLTGPAGTGKTRLSLEIAQSMAADFPDGIFFVPLATITDPMLVPSAIARTLMPETILAADPLDSVRRFLEPRTALLILDNFEQVVSSAPNISQILL</sequence>
<dbReference type="SUPFAM" id="SSF56112">
    <property type="entry name" value="Protein kinase-like (PK-like)"/>
    <property type="match status" value="1"/>
</dbReference>
<dbReference type="PROSITE" id="PS50011">
    <property type="entry name" value="PROTEIN_KINASE_DOM"/>
    <property type="match status" value="1"/>
</dbReference>
<keyword evidence="2 5" id="KW-0547">Nucleotide-binding</keyword>
<proteinExistence type="predicted"/>
<dbReference type="GO" id="GO:0005524">
    <property type="term" value="F:ATP binding"/>
    <property type="evidence" value="ECO:0007669"/>
    <property type="project" value="UniProtKB-UniRule"/>
</dbReference>
<evidence type="ECO:0000256" key="3">
    <source>
        <dbReference type="ARBA" id="ARBA00022777"/>
    </source>
</evidence>
<reference evidence="7" key="1">
    <citation type="submission" date="2020-04" db="EMBL/GenBank/DDBJ databases">
        <authorList>
            <person name="Zhang T."/>
        </authorList>
    </citation>
    <scope>NUCLEOTIDE SEQUENCE</scope>
    <source>
        <strain evidence="7">HKST-UBA01</strain>
    </source>
</reference>
<dbReference type="Gene3D" id="3.40.50.300">
    <property type="entry name" value="P-loop containing nucleotide triphosphate hydrolases"/>
    <property type="match status" value="1"/>
</dbReference>
<dbReference type="PROSITE" id="PS00108">
    <property type="entry name" value="PROTEIN_KINASE_ST"/>
    <property type="match status" value="1"/>
</dbReference>
<reference evidence="7" key="2">
    <citation type="journal article" date="2021" name="Microbiome">
        <title>Successional dynamics and alternative stable states in a saline activated sludge microbial community over 9 years.</title>
        <authorList>
            <person name="Wang Y."/>
            <person name="Ye J."/>
            <person name="Ju F."/>
            <person name="Liu L."/>
            <person name="Boyd J.A."/>
            <person name="Deng Y."/>
            <person name="Parks D.H."/>
            <person name="Jiang X."/>
            <person name="Yin X."/>
            <person name="Woodcroft B.J."/>
            <person name="Tyson G.W."/>
            <person name="Hugenholtz P."/>
            <person name="Polz M.F."/>
            <person name="Zhang T."/>
        </authorList>
    </citation>
    <scope>NUCLEOTIDE SEQUENCE</scope>
    <source>
        <strain evidence="7">HKST-UBA01</strain>
    </source>
</reference>
<accession>A0A956RN96</accession>
<evidence type="ECO:0000259" key="6">
    <source>
        <dbReference type="PROSITE" id="PS50011"/>
    </source>
</evidence>
<evidence type="ECO:0000313" key="8">
    <source>
        <dbReference type="Proteomes" id="UP000697710"/>
    </source>
</evidence>
<evidence type="ECO:0000256" key="5">
    <source>
        <dbReference type="PROSITE-ProRule" id="PRU10141"/>
    </source>
</evidence>
<feature type="binding site" evidence="5">
    <location>
        <position position="132"/>
    </location>
    <ligand>
        <name>ATP</name>
        <dbReference type="ChEBI" id="CHEBI:30616"/>
    </ligand>
</feature>
<dbReference type="Gene3D" id="3.30.200.20">
    <property type="entry name" value="Phosphorylase Kinase, domain 1"/>
    <property type="match status" value="1"/>
</dbReference>
<dbReference type="InterPro" id="IPR008271">
    <property type="entry name" value="Ser/Thr_kinase_AS"/>
</dbReference>
<dbReference type="SMART" id="SM00220">
    <property type="entry name" value="S_TKc"/>
    <property type="match status" value="1"/>
</dbReference>
<dbReference type="PROSITE" id="PS00107">
    <property type="entry name" value="PROTEIN_KINASE_ATP"/>
    <property type="match status" value="1"/>
</dbReference>
<dbReference type="InterPro" id="IPR011009">
    <property type="entry name" value="Kinase-like_dom_sf"/>
</dbReference>
<dbReference type="Proteomes" id="UP000697710">
    <property type="component" value="Unassembled WGS sequence"/>
</dbReference>
<dbReference type="EMBL" id="JAGQHR010000076">
    <property type="protein sequence ID" value="MCA9726853.1"/>
    <property type="molecule type" value="Genomic_DNA"/>
</dbReference>
<keyword evidence="1" id="KW-0808">Transferase</keyword>
<dbReference type="PANTHER" id="PTHR43289:SF34">
    <property type="entry name" value="SERINE_THREONINE-PROTEIN KINASE YBDM-RELATED"/>
    <property type="match status" value="1"/>
</dbReference>
<dbReference type="CDD" id="cd14014">
    <property type="entry name" value="STKc_PknB_like"/>
    <property type="match status" value="1"/>
</dbReference>
<feature type="domain" description="Protein kinase" evidence="6">
    <location>
        <begin position="103"/>
        <end position="360"/>
    </location>
</feature>
<dbReference type="Pfam" id="PF00069">
    <property type="entry name" value="Pkinase"/>
    <property type="match status" value="1"/>
</dbReference>
<dbReference type="InterPro" id="IPR017441">
    <property type="entry name" value="Protein_kinase_ATP_BS"/>
</dbReference>
<evidence type="ECO:0000256" key="2">
    <source>
        <dbReference type="ARBA" id="ARBA00022741"/>
    </source>
</evidence>
<feature type="non-terminal residue" evidence="7">
    <location>
        <position position="535"/>
    </location>
</feature>
<gene>
    <name evidence="7" type="ORF">KC729_04160</name>
</gene>
<name>A0A956RN96_UNCEI</name>
<evidence type="ECO:0000256" key="1">
    <source>
        <dbReference type="ARBA" id="ARBA00022679"/>
    </source>
</evidence>
<organism evidence="7 8">
    <name type="scientific">Eiseniibacteriota bacterium</name>
    <dbReference type="NCBI Taxonomy" id="2212470"/>
    <lineage>
        <taxon>Bacteria</taxon>
        <taxon>Candidatus Eiseniibacteriota</taxon>
    </lineage>
</organism>